<dbReference type="GO" id="GO:0004175">
    <property type="term" value="F:endopeptidase activity"/>
    <property type="evidence" value="ECO:0007669"/>
    <property type="project" value="UniProtKB-ARBA"/>
</dbReference>
<feature type="transmembrane region" description="Helical" evidence="1">
    <location>
        <begin position="134"/>
        <end position="155"/>
    </location>
</feature>
<accession>A0A017HP17</accession>
<dbReference type="PANTHER" id="PTHR36435:SF1">
    <property type="entry name" value="CAAX AMINO TERMINAL PROTEASE FAMILY PROTEIN"/>
    <property type="match status" value="1"/>
</dbReference>
<feature type="transmembrane region" description="Helical" evidence="1">
    <location>
        <begin position="188"/>
        <end position="206"/>
    </location>
</feature>
<dbReference type="Pfam" id="PF02517">
    <property type="entry name" value="Rce1-like"/>
    <property type="match status" value="1"/>
</dbReference>
<protein>
    <recommendedName>
        <fullName evidence="2">CAAX prenyl protease 2/Lysostaphin resistance protein A-like domain-containing protein</fullName>
    </recommendedName>
</protein>
<keyword evidence="1" id="KW-0472">Membrane</keyword>
<keyword evidence="4" id="KW-1185">Reference proteome</keyword>
<evidence type="ECO:0000313" key="3">
    <source>
        <dbReference type="EMBL" id="EYD76252.1"/>
    </source>
</evidence>
<name>A0A017HP17_9RHOB</name>
<feature type="transmembrane region" description="Helical" evidence="1">
    <location>
        <begin position="36"/>
        <end position="63"/>
    </location>
</feature>
<dbReference type="Proteomes" id="UP000019666">
    <property type="component" value="Unassembled WGS sequence"/>
</dbReference>
<feature type="transmembrane region" description="Helical" evidence="1">
    <location>
        <begin position="161"/>
        <end position="181"/>
    </location>
</feature>
<dbReference type="EMBL" id="AOSK01000054">
    <property type="protein sequence ID" value="EYD76252.1"/>
    <property type="molecule type" value="Genomic_DNA"/>
</dbReference>
<keyword evidence="1" id="KW-0812">Transmembrane</keyword>
<dbReference type="InterPro" id="IPR003675">
    <property type="entry name" value="Rce1/LyrA-like_dom"/>
</dbReference>
<feature type="domain" description="CAAX prenyl protease 2/Lysostaphin resistance protein A-like" evidence="2">
    <location>
        <begin position="102"/>
        <end position="200"/>
    </location>
</feature>
<gene>
    <name evidence="3" type="ORF">Rumeso_02176</name>
</gene>
<proteinExistence type="predicted"/>
<dbReference type="GO" id="GO:0080120">
    <property type="term" value="P:CAAX-box protein maturation"/>
    <property type="evidence" value="ECO:0007669"/>
    <property type="project" value="UniProtKB-ARBA"/>
</dbReference>
<dbReference type="AlphaFoldDB" id="A0A017HP17"/>
<evidence type="ECO:0000259" key="2">
    <source>
        <dbReference type="Pfam" id="PF02517"/>
    </source>
</evidence>
<evidence type="ECO:0000256" key="1">
    <source>
        <dbReference type="SAM" id="Phobius"/>
    </source>
</evidence>
<dbReference type="OrthoDB" id="193898at2"/>
<keyword evidence="1" id="KW-1133">Transmembrane helix</keyword>
<comment type="caution">
    <text evidence="3">The sequence shown here is derived from an EMBL/GenBank/DDBJ whole genome shotgun (WGS) entry which is preliminary data.</text>
</comment>
<dbReference type="PANTHER" id="PTHR36435">
    <property type="entry name" value="SLR1288 PROTEIN"/>
    <property type="match status" value="1"/>
</dbReference>
<reference evidence="3 4" key="1">
    <citation type="submission" date="2013-02" db="EMBL/GenBank/DDBJ databases">
        <authorList>
            <person name="Fiebig A."/>
            <person name="Goeker M."/>
            <person name="Klenk H.-P.P."/>
        </authorList>
    </citation>
    <scope>NUCLEOTIDE SEQUENCE [LARGE SCALE GENOMIC DNA]</scope>
    <source>
        <strain evidence="3 4">DSM 19309</strain>
    </source>
</reference>
<dbReference type="RefSeq" id="WP_051521301.1">
    <property type="nucleotide sequence ID" value="NZ_KK088576.1"/>
</dbReference>
<dbReference type="HOGENOM" id="CLU_081849_0_0_5"/>
<feature type="transmembrane region" description="Helical" evidence="1">
    <location>
        <begin position="218"/>
        <end position="241"/>
    </location>
</feature>
<feature type="transmembrane region" description="Helical" evidence="1">
    <location>
        <begin position="101"/>
        <end position="122"/>
    </location>
</feature>
<organism evidence="3 4">
    <name type="scientific">Rubellimicrobium mesophilum DSM 19309</name>
    <dbReference type="NCBI Taxonomy" id="442562"/>
    <lineage>
        <taxon>Bacteria</taxon>
        <taxon>Pseudomonadati</taxon>
        <taxon>Pseudomonadota</taxon>
        <taxon>Alphaproteobacteria</taxon>
        <taxon>Rhodobacterales</taxon>
        <taxon>Roseobacteraceae</taxon>
        <taxon>Rubellimicrobium</taxon>
    </lineage>
</organism>
<sequence length="269" mass="28968">MRRRLPRPATALLLLVAWLAINLTTSRTPEDARTIAAVVTGGIAVQFIFACALLAAAAALLRWPDVGFGRPRRDSLGVLWLPGLYLLVIAAVVIATGLPPVAVLLVLLVNVALGAFSEEAMFRGFLYAGLRDRLAIWPSVLVTTFLFGIIHVLNAFLIGNIAAALFQSLAAMMSGLMFMALRLRLRSLWPGILFHAAWNFGLILIGRDAPPLEPGQQIPVLGVVLTFLAILPLGAYPFWLLRHVGRDGDGLGPPAPPPVPRDAWGSLRP</sequence>
<dbReference type="InterPro" id="IPR052710">
    <property type="entry name" value="CAAX_protease"/>
</dbReference>
<dbReference type="STRING" id="442562.Rumeso_02176"/>
<evidence type="ECO:0000313" key="4">
    <source>
        <dbReference type="Proteomes" id="UP000019666"/>
    </source>
</evidence>